<dbReference type="InterPro" id="IPR005546">
    <property type="entry name" value="Autotransporte_beta"/>
</dbReference>
<feature type="chain" id="PRO_5008683451" evidence="1">
    <location>
        <begin position="27"/>
        <end position="1023"/>
    </location>
</feature>
<organism evidence="3 4">
    <name type="scientific">Bradyrhizobium yuanmingense</name>
    <dbReference type="NCBI Taxonomy" id="108015"/>
    <lineage>
        <taxon>Bacteria</taxon>
        <taxon>Pseudomonadati</taxon>
        <taxon>Pseudomonadota</taxon>
        <taxon>Alphaproteobacteria</taxon>
        <taxon>Hyphomicrobiales</taxon>
        <taxon>Nitrobacteraceae</taxon>
        <taxon>Bradyrhizobium</taxon>
    </lineage>
</organism>
<dbReference type="InterPro" id="IPR036709">
    <property type="entry name" value="Autotransporte_beta_dom_sf"/>
</dbReference>
<dbReference type="Proteomes" id="UP000183174">
    <property type="component" value="Unassembled WGS sequence"/>
</dbReference>
<name>A0A1C3USI4_9BRAD</name>
<sequence>MRLGVVASSVVTVIFSLGLSATSARADCAPDPATSGQTVTCSGSDADGFAAGGGVTNLTVNVLTGATVNDNGTASINVNDTNFVTNNGTVSAGSGLTGINGANSNTVTNNGNVTVIGNGLGISLLSNNTIANNGTINTGDGGAAISVQDNNVIGNSGALSVGAGSSGIFAGVNNTITNSASGTITGLDNTIGIYVFGNASVTNAGAVSVGASIGSSGGIFAINDGNTVTNAATGSISVGQSATGIFAQGNTETVSNAGSISVAQFGMGIAVIGHNAKVTNTGTVTGVDSTAGMQVQGNFAVVTQNGTVNVGVGGMGVGLTGVSGTLTNNGTIVGGDGAYGMTLLGDDNVVTNRGTITVGDIGTGIYATTISTTNQIVNTGTINVGVNGVGISLSNGGSVFNSGTINAATGFAAIDLCGCSNSILTLGPGSIINGQVLASGTDTFQLGGSGKDTFNLGLIGTGLQYDGFSTFNKIDSSAWTVTGIGNQDWNVLGGTLVLAGTINGNVTVAAGTFGGIGTVNNIVVNGGALAPGSPTGTLNVTGDLTFATASSYMVQVSGASNGVAVVTGTATLNSATVVVVPTGSIAKHYTILTAGTLPDTFNPVVTGLSPNLHATLSYDPNNVFLDLALGYGSGLNINQQNVANALTRVFNTTGSLPVALANLTPEGLTQASGESATGSQQTTFNAMNLFLGLLTEVYNSGRGGMSGATPYASDVTANAYAARRQDARDAFASIYRKAPAATFEQRWDVWAAGYGGSQATDGHVALGSNDTTSSVYGTAVGLDYRFSPSTLAGFALAGGGTSFGVNGLGWGRSDLFQAGAFVRHTTGPAYVTAALAYGWQDVTTNRVVTAAGFDQLRAQFNTNAFSGRVEGGYRYAMQWAGVTPYAALQATLFSLPSYAEAAVVGSNVFALNYAAKDVTSTRSELGLRADRSFAAAGGLMTLRGRLAWAHDYNPDRTLSAVFQTLPGSALVVNGAAQARDSALTTASVLMNWMNGWSASATFEGEFSNVTRSYAGKGRVRYAW</sequence>
<dbReference type="Pfam" id="PF03797">
    <property type="entry name" value="Autotransporter"/>
    <property type="match status" value="1"/>
</dbReference>
<proteinExistence type="predicted"/>
<gene>
    <name evidence="3" type="ORF">GA0061099_1002613</name>
</gene>
<protein>
    <submittedName>
        <fullName evidence="3">Uncharacterized conserved protein, contains a C-terminal beta-barrel porin domain</fullName>
    </submittedName>
</protein>
<evidence type="ECO:0000256" key="1">
    <source>
        <dbReference type="SAM" id="SignalP"/>
    </source>
</evidence>
<dbReference type="EMBL" id="FMAE01000002">
    <property type="protein sequence ID" value="SCB18415.1"/>
    <property type="molecule type" value="Genomic_DNA"/>
</dbReference>
<dbReference type="InterPro" id="IPR011050">
    <property type="entry name" value="Pectin_lyase_fold/virulence"/>
</dbReference>
<dbReference type="Gene3D" id="2.40.128.130">
    <property type="entry name" value="Autotransporter beta-domain"/>
    <property type="match status" value="1"/>
</dbReference>
<dbReference type="SMART" id="SM00869">
    <property type="entry name" value="Autotransporter"/>
    <property type="match status" value="1"/>
</dbReference>
<evidence type="ECO:0000259" key="2">
    <source>
        <dbReference type="PROSITE" id="PS51208"/>
    </source>
</evidence>
<keyword evidence="1" id="KW-0732">Signal</keyword>
<accession>A0A1C3USI4</accession>
<dbReference type="AlphaFoldDB" id="A0A1C3USI4"/>
<feature type="signal peptide" evidence="1">
    <location>
        <begin position="1"/>
        <end position="26"/>
    </location>
</feature>
<feature type="domain" description="Autotransporter" evidence="2">
    <location>
        <begin position="742"/>
        <end position="1023"/>
    </location>
</feature>
<dbReference type="PROSITE" id="PS51208">
    <property type="entry name" value="AUTOTRANSPORTER"/>
    <property type="match status" value="1"/>
</dbReference>
<evidence type="ECO:0000313" key="4">
    <source>
        <dbReference type="Proteomes" id="UP000183174"/>
    </source>
</evidence>
<dbReference type="SUPFAM" id="SSF51126">
    <property type="entry name" value="Pectin lyase-like"/>
    <property type="match status" value="1"/>
</dbReference>
<dbReference type="SUPFAM" id="SSF103515">
    <property type="entry name" value="Autotransporter"/>
    <property type="match status" value="1"/>
</dbReference>
<evidence type="ECO:0000313" key="3">
    <source>
        <dbReference type="EMBL" id="SCB18415.1"/>
    </source>
</evidence>
<reference evidence="3 4" key="1">
    <citation type="submission" date="2016-08" db="EMBL/GenBank/DDBJ databases">
        <authorList>
            <person name="Seilhamer J.J."/>
        </authorList>
    </citation>
    <scope>NUCLEOTIDE SEQUENCE [LARGE SCALE GENOMIC DNA]</scope>
    <source>
        <strain evidence="3 4">CCBAU 10071</strain>
    </source>
</reference>